<gene>
    <name evidence="2" type="ORF">EZV62_027843</name>
</gene>
<dbReference type="OrthoDB" id="537915at2759"/>
<accession>A0A5C7GQ40</accession>
<dbReference type="EMBL" id="VAHF01000018">
    <property type="protein sequence ID" value="TXG46655.1"/>
    <property type="molecule type" value="Genomic_DNA"/>
</dbReference>
<organism evidence="2 3">
    <name type="scientific">Acer yangbiense</name>
    <dbReference type="NCBI Taxonomy" id="1000413"/>
    <lineage>
        <taxon>Eukaryota</taxon>
        <taxon>Viridiplantae</taxon>
        <taxon>Streptophyta</taxon>
        <taxon>Embryophyta</taxon>
        <taxon>Tracheophyta</taxon>
        <taxon>Spermatophyta</taxon>
        <taxon>Magnoliopsida</taxon>
        <taxon>eudicotyledons</taxon>
        <taxon>Gunneridae</taxon>
        <taxon>Pentapetalae</taxon>
        <taxon>rosids</taxon>
        <taxon>malvids</taxon>
        <taxon>Sapindales</taxon>
        <taxon>Sapindaceae</taxon>
        <taxon>Hippocastanoideae</taxon>
        <taxon>Acereae</taxon>
        <taxon>Acer</taxon>
    </lineage>
</organism>
<keyword evidence="3" id="KW-1185">Reference proteome</keyword>
<dbReference type="PANTHER" id="PTHR45770">
    <property type="entry name" value="ATP-DEPENDENT 6-PHOSPHOFRUCTOKINASE 1"/>
    <property type="match status" value="1"/>
</dbReference>
<evidence type="ECO:0000256" key="1">
    <source>
        <dbReference type="ARBA" id="ARBA00022533"/>
    </source>
</evidence>
<proteinExistence type="predicted"/>
<keyword evidence="1" id="KW-0021">Allosteric enzyme</keyword>
<protein>
    <submittedName>
        <fullName evidence="2">Uncharacterized protein</fullName>
    </submittedName>
</protein>
<dbReference type="GO" id="GO:0003824">
    <property type="term" value="F:catalytic activity"/>
    <property type="evidence" value="ECO:0007669"/>
    <property type="project" value="UniProtKB-KW"/>
</dbReference>
<sequence>MDLPLELFLLKTRVQEGHILDLLDLIRGEIFSGLLYMSLGIEGGYRGFYAQHTLPLTPKIVQDRETTRRDLKVAMAGIPKIIDNAFRTRPVYGMSYDEPTRCFGKQATPRRWFVDIPKDKGTLSKKVKDGYKSEIYSAIHGNMAGYTGFTVGLVNGRHDYIPTNSCGVHSHCLGA</sequence>
<comment type="caution">
    <text evidence="2">The sequence shown here is derived from an EMBL/GenBank/DDBJ whole genome shotgun (WGS) entry which is preliminary data.</text>
</comment>
<dbReference type="Proteomes" id="UP000323000">
    <property type="component" value="Unassembled WGS sequence"/>
</dbReference>
<reference evidence="3" key="1">
    <citation type="journal article" date="2019" name="Gigascience">
        <title>De novo genome assembly of the endangered Acer yangbiense, a plant species with extremely small populations endemic to Yunnan Province, China.</title>
        <authorList>
            <person name="Yang J."/>
            <person name="Wariss H.M."/>
            <person name="Tao L."/>
            <person name="Zhang R."/>
            <person name="Yun Q."/>
            <person name="Hollingsworth P."/>
            <person name="Dao Z."/>
            <person name="Luo G."/>
            <person name="Guo H."/>
            <person name="Ma Y."/>
            <person name="Sun W."/>
        </authorList>
    </citation>
    <scope>NUCLEOTIDE SEQUENCE [LARGE SCALE GENOMIC DNA]</scope>
    <source>
        <strain evidence="3">cv. Malutang</strain>
    </source>
</reference>
<dbReference type="AlphaFoldDB" id="A0A5C7GQ40"/>
<dbReference type="InterPro" id="IPR050929">
    <property type="entry name" value="PFKA"/>
</dbReference>
<name>A0A5C7GQ40_9ROSI</name>
<evidence type="ECO:0000313" key="3">
    <source>
        <dbReference type="Proteomes" id="UP000323000"/>
    </source>
</evidence>
<evidence type="ECO:0000313" key="2">
    <source>
        <dbReference type="EMBL" id="TXG46655.1"/>
    </source>
</evidence>